<dbReference type="AlphaFoldDB" id="A0A1A9ZYG0"/>
<dbReference type="Proteomes" id="UP000092445">
    <property type="component" value="Unassembled WGS sequence"/>
</dbReference>
<protein>
    <submittedName>
        <fullName evidence="1">Uncharacterized protein</fullName>
    </submittedName>
</protein>
<keyword evidence="2" id="KW-1185">Reference proteome</keyword>
<organism evidence="1 2">
    <name type="scientific">Glossina pallidipes</name>
    <name type="common">Tsetse fly</name>
    <dbReference type="NCBI Taxonomy" id="7398"/>
    <lineage>
        <taxon>Eukaryota</taxon>
        <taxon>Metazoa</taxon>
        <taxon>Ecdysozoa</taxon>
        <taxon>Arthropoda</taxon>
        <taxon>Hexapoda</taxon>
        <taxon>Insecta</taxon>
        <taxon>Pterygota</taxon>
        <taxon>Neoptera</taxon>
        <taxon>Endopterygota</taxon>
        <taxon>Diptera</taxon>
        <taxon>Brachycera</taxon>
        <taxon>Muscomorpha</taxon>
        <taxon>Hippoboscoidea</taxon>
        <taxon>Glossinidae</taxon>
        <taxon>Glossina</taxon>
    </lineage>
</organism>
<sequence length="136" mass="15464">MGDDKSPVLEYKTPKRCKHFLGVLRFFKAEIELQRGIWNCQLANVNAISLKNCDEVTFLIVGGGIAGVTCAETLTMCCPARNILLLTECHIIKIAKLESAARYLHKFDIMLDQQNANILWRQHAENTQQPGKHYNY</sequence>
<dbReference type="STRING" id="7398.A0A1A9ZYG0"/>
<dbReference type="EnsemblMetazoa" id="GPAI028895-RA">
    <property type="protein sequence ID" value="GPAI028895-PA"/>
    <property type="gene ID" value="GPAI028895"/>
</dbReference>
<accession>A0A1A9ZYG0</accession>
<proteinExistence type="predicted"/>
<reference evidence="2" key="1">
    <citation type="submission" date="2014-03" db="EMBL/GenBank/DDBJ databases">
        <authorList>
            <person name="Aksoy S."/>
            <person name="Warren W."/>
            <person name="Wilson R.K."/>
        </authorList>
    </citation>
    <scope>NUCLEOTIDE SEQUENCE [LARGE SCALE GENOMIC DNA]</scope>
    <source>
        <strain evidence="2">IAEA</strain>
    </source>
</reference>
<dbReference type="VEuPathDB" id="VectorBase:GPAI028895"/>
<evidence type="ECO:0000313" key="2">
    <source>
        <dbReference type="Proteomes" id="UP000092445"/>
    </source>
</evidence>
<evidence type="ECO:0000313" key="1">
    <source>
        <dbReference type="EnsemblMetazoa" id="GPAI028895-PA"/>
    </source>
</evidence>
<reference evidence="1" key="2">
    <citation type="submission" date="2020-05" db="UniProtKB">
        <authorList>
            <consortium name="EnsemblMetazoa"/>
        </authorList>
    </citation>
    <scope>IDENTIFICATION</scope>
    <source>
        <strain evidence="1">IAEA</strain>
    </source>
</reference>
<name>A0A1A9ZYG0_GLOPL</name>